<dbReference type="RefSeq" id="WP_182123044.1">
    <property type="nucleotide sequence ID" value="NZ_CP059567.1"/>
</dbReference>
<accession>A0A7D7SIU8</accession>
<dbReference type="SUPFAM" id="SSF52499">
    <property type="entry name" value="Isochorismatase-like hydrolases"/>
    <property type="match status" value="1"/>
</dbReference>
<evidence type="ECO:0000313" key="4">
    <source>
        <dbReference type="Proteomes" id="UP000514752"/>
    </source>
</evidence>
<dbReference type="AlphaFoldDB" id="A0A7D7SIU8"/>
<comment type="similarity">
    <text evidence="1">Belongs to the isochorismatase family.</text>
</comment>
<dbReference type="InterPro" id="IPR036380">
    <property type="entry name" value="Isochorismatase-like_sf"/>
</dbReference>
<proteinExistence type="inferred from homology"/>
<evidence type="ECO:0000313" key="3">
    <source>
        <dbReference type="EMBL" id="QMT41529.1"/>
    </source>
</evidence>
<sequence length="260" mass="28755">MSIISIDINAQRAFSPFCPDELPVAGGDLIAPELNRNAALAHWRVLTRDAHGPNAVWVVEQPEQMGRKLDYPNADQTWVRHAEVGTAGFLPLPGLPQPEEYDFLVHQGLDRNMHPYGCCFHDTAETLSTGLLEWLQVRQADCLIVGGLATDYSVKETVVQLCRYGNWQVLVNLASCRGIAEDTVAAALQKMREVGAFLLDDANAVADWLKQHHCPSALRHLDDAHRFVPHLPCAKYAPNHPEKCTHRMSGCSDGLDCGTE</sequence>
<evidence type="ECO:0000256" key="1">
    <source>
        <dbReference type="ARBA" id="ARBA00006336"/>
    </source>
</evidence>
<dbReference type="Gene3D" id="3.40.50.850">
    <property type="entry name" value="Isochorismatase-like"/>
    <property type="match status" value="1"/>
</dbReference>
<evidence type="ECO:0000256" key="2">
    <source>
        <dbReference type="ARBA" id="ARBA00022801"/>
    </source>
</evidence>
<dbReference type="Proteomes" id="UP000514752">
    <property type="component" value="Chromosome"/>
</dbReference>
<dbReference type="GO" id="GO:0016811">
    <property type="term" value="F:hydrolase activity, acting on carbon-nitrogen (but not peptide) bonds, in linear amides"/>
    <property type="evidence" value="ECO:0007669"/>
    <property type="project" value="TreeGrafter"/>
</dbReference>
<name>A0A7D7SIU8_9NEIS</name>
<gene>
    <name evidence="3" type="ORF">H3L94_05785</name>
</gene>
<keyword evidence="2" id="KW-0378">Hydrolase</keyword>
<protein>
    <submittedName>
        <fullName evidence="3">Isochorismatase family protein</fullName>
    </submittedName>
</protein>
<dbReference type="PANTHER" id="PTHR11080">
    <property type="entry name" value="PYRAZINAMIDASE/NICOTINAMIDASE"/>
    <property type="match status" value="1"/>
</dbReference>
<reference evidence="3 4" key="1">
    <citation type="submission" date="2020-07" db="EMBL/GenBank/DDBJ databases">
        <title>Genomic diversity of species in the Neisseriaceae family.</title>
        <authorList>
            <person name="Vincent A.T."/>
            <person name="Bernet E."/>
            <person name="Veyrier F.J."/>
        </authorList>
    </citation>
    <scope>NUCLEOTIDE SEQUENCE [LARGE SCALE GENOMIC DNA]</scope>
    <source>
        <strain evidence="3 4">DSM 22244</strain>
    </source>
</reference>
<dbReference type="KEGG" id="nsg:H3L94_05785"/>
<organism evidence="3 4">
    <name type="scientific">Neisseria shayeganii</name>
    <dbReference type="NCBI Taxonomy" id="607712"/>
    <lineage>
        <taxon>Bacteria</taxon>
        <taxon>Pseudomonadati</taxon>
        <taxon>Pseudomonadota</taxon>
        <taxon>Betaproteobacteria</taxon>
        <taxon>Neisseriales</taxon>
        <taxon>Neisseriaceae</taxon>
        <taxon>Neisseria</taxon>
    </lineage>
</organism>
<dbReference type="EMBL" id="CP059567">
    <property type="protein sequence ID" value="QMT41529.1"/>
    <property type="molecule type" value="Genomic_DNA"/>
</dbReference>
<dbReference type="PANTHER" id="PTHR11080:SF2">
    <property type="entry name" value="LD05707P"/>
    <property type="match status" value="1"/>
</dbReference>
<dbReference type="InterPro" id="IPR052347">
    <property type="entry name" value="Isochorismatase_Nicotinamidase"/>
</dbReference>